<evidence type="ECO:0000313" key="6">
    <source>
        <dbReference type="Proteomes" id="UP000272400"/>
    </source>
</evidence>
<sequence length="411" mass="45316">MHQFPDAFLWGVAGAGHQIEGDNVTSDCWFAENVTPTVFKEPSGKACDGWNRWREDVDLAVAMNLNAYRFSVEWARVEPVEGEFDAAALAHYEAIVDHCLERGLAPVVTFHHFVAPHWFAARGGWLDAQAPERFARFCDRVMTAFGDRIAVAVTMNEPNLPPMLAWAGLPDFVRDLERETLEACARAAGVERYRLTNVTIAEEAEALFAGQAAGHRAARAAIKARRADLPVGLSIAMVDDLVHGADPGLRDRKRAEVYQPWLEIAREDDFVGVQNYERHHYDATGAVNADGTPAEGGVMNRTDPASLGGCARYAHAVSGVPILVTEHGMQADDDTERAAFIEPSLAGLQQAMDSGIPVLGYFHWTLMDNFEWIFGFGPKFGLHSVDPITFERSPKPSAGRYRDLVAELRRG</sequence>
<dbReference type="GO" id="GO:0008422">
    <property type="term" value="F:beta-glucosidase activity"/>
    <property type="evidence" value="ECO:0007669"/>
    <property type="project" value="TreeGrafter"/>
</dbReference>
<dbReference type="Proteomes" id="UP000272400">
    <property type="component" value="Unassembled WGS sequence"/>
</dbReference>
<evidence type="ECO:0000256" key="2">
    <source>
        <dbReference type="ARBA" id="ARBA00022801"/>
    </source>
</evidence>
<reference evidence="5 6" key="1">
    <citation type="submission" date="2018-11" db="EMBL/GenBank/DDBJ databases">
        <title>Sequencing the genomes of 1000 actinobacteria strains.</title>
        <authorList>
            <person name="Klenk H.-P."/>
        </authorList>
    </citation>
    <scope>NUCLEOTIDE SEQUENCE [LARGE SCALE GENOMIC DNA]</scope>
    <source>
        <strain evidence="5 6">DSM 44254</strain>
    </source>
</reference>
<dbReference type="PRINTS" id="PR00131">
    <property type="entry name" value="GLHYDRLASE1"/>
</dbReference>
<accession>A0A3N1D2B5</accession>
<dbReference type="EMBL" id="RJKE01000001">
    <property type="protein sequence ID" value="ROO87626.1"/>
    <property type="molecule type" value="Genomic_DNA"/>
</dbReference>
<dbReference type="SUPFAM" id="SSF51445">
    <property type="entry name" value="(Trans)glycosidases"/>
    <property type="match status" value="1"/>
</dbReference>
<keyword evidence="3" id="KW-0326">Glycosidase</keyword>
<dbReference type="AlphaFoldDB" id="A0A3N1D2B5"/>
<dbReference type="PANTHER" id="PTHR10353">
    <property type="entry name" value="GLYCOSYL HYDROLASE"/>
    <property type="match status" value="1"/>
</dbReference>
<dbReference type="GO" id="GO:0016052">
    <property type="term" value="P:carbohydrate catabolic process"/>
    <property type="evidence" value="ECO:0007669"/>
    <property type="project" value="TreeGrafter"/>
</dbReference>
<evidence type="ECO:0000256" key="3">
    <source>
        <dbReference type="ARBA" id="ARBA00023295"/>
    </source>
</evidence>
<dbReference type="OrthoDB" id="5166882at2"/>
<dbReference type="InterPro" id="IPR017853">
    <property type="entry name" value="GH"/>
</dbReference>
<keyword evidence="2" id="KW-0378">Hydrolase</keyword>
<organism evidence="5 6">
    <name type="scientific">Actinocorallia herbida</name>
    <dbReference type="NCBI Taxonomy" id="58109"/>
    <lineage>
        <taxon>Bacteria</taxon>
        <taxon>Bacillati</taxon>
        <taxon>Actinomycetota</taxon>
        <taxon>Actinomycetes</taxon>
        <taxon>Streptosporangiales</taxon>
        <taxon>Thermomonosporaceae</taxon>
        <taxon>Actinocorallia</taxon>
    </lineage>
</organism>
<evidence type="ECO:0000313" key="5">
    <source>
        <dbReference type="EMBL" id="ROO87626.1"/>
    </source>
</evidence>
<dbReference type="PANTHER" id="PTHR10353:SF36">
    <property type="entry name" value="LP05116P"/>
    <property type="match status" value="1"/>
</dbReference>
<gene>
    <name evidence="5" type="ORF">EDD29_5247</name>
</gene>
<dbReference type="RefSeq" id="WP_123666887.1">
    <property type="nucleotide sequence ID" value="NZ_RJKE01000001.1"/>
</dbReference>
<dbReference type="Gene3D" id="3.20.20.80">
    <property type="entry name" value="Glycosidases"/>
    <property type="match status" value="1"/>
</dbReference>
<dbReference type="InterPro" id="IPR001360">
    <property type="entry name" value="Glyco_hydro_1"/>
</dbReference>
<dbReference type="GO" id="GO:0005829">
    <property type="term" value="C:cytosol"/>
    <property type="evidence" value="ECO:0007669"/>
    <property type="project" value="TreeGrafter"/>
</dbReference>
<evidence type="ECO:0000256" key="4">
    <source>
        <dbReference type="RuleBase" id="RU003690"/>
    </source>
</evidence>
<dbReference type="Pfam" id="PF00232">
    <property type="entry name" value="Glyco_hydro_1"/>
    <property type="match status" value="2"/>
</dbReference>
<comment type="caution">
    <text evidence="5">The sequence shown here is derived from an EMBL/GenBank/DDBJ whole genome shotgun (WGS) entry which is preliminary data.</text>
</comment>
<keyword evidence="6" id="KW-1185">Reference proteome</keyword>
<name>A0A3N1D2B5_9ACTN</name>
<proteinExistence type="inferred from homology"/>
<comment type="similarity">
    <text evidence="1 4">Belongs to the glycosyl hydrolase 1 family.</text>
</comment>
<protein>
    <submittedName>
        <fullName evidence="5">Aryl-beta-glucosidase</fullName>
    </submittedName>
</protein>
<evidence type="ECO:0000256" key="1">
    <source>
        <dbReference type="ARBA" id="ARBA00010838"/>
    </source>
</evidence>